<protein>
    <submittedName>
        <fullName evidence="1">Uncharacterized protein</fullName>
    </submittedName>
</protein>
<sequence>MSEDRLNGLTMMAVHKSIAINPDDVIDELAKQPRKLEILL</sequence>
<evidence type="ECO:0000313" key="1">
    <source>
        <dbReference type="EMBL" id="CAI6366404.1"/>
    </source>
</evidence>
<reference evidence="1 2" key="1">
    <citation type="submission" date="2023-01" db="EMBL/GenBank/DDBJ databases">
        <authorList>
            <person name="Whitehead M."/>
        </authorList>
    </citation>
    <scope>NUCLEOTIDE SEQUENCE [LARGE SCALE GENOMIC DNA]</scope>
</reference>
<dbReference type="AlphaFoldDB" id="A0AAV0XD57"/>
<evidence type="ECO:0000313" key="2">
    <source>
        <dbReference type="Proteomes" id="UP001160148"/>
    </source>
</evidence>
<keyword evidence="2" id="KW-1185">Reference proteome</keyword>
<gene>
    <name evidence="1" type="ORF">MEUPH1_LOCUS20993</name>
</gene>
<comment type="caution">
    <text evidence="1">The sequence shown here is derived from an EMBL/GenBank/DDBJ whole genome shotgun (WGS) entry which is preliminary data.</text>
</comment>
<dbReference type="EMBL" id="CARXXK010000004">
    <property type="protein sequence ID" value="CAI6366404.1"/>
    <property type="molecule type" value="Genomic_DNA"/>
</dbReference>
<accession>A0AAV0XD57</accession>
<name>A0AAV0XD57_9HEMI</name>
<dbReference type="Proteomes" id="UP001160148">
    <property type="component" value="Unassembled WGS sequence"/>
</dbReference>
<proteinExistence type="predicted"/>
<organism evidence="1 2">
    <name type="scientific">Macrosiphum euphorbiae</name>
    <name type="common">potato aphid</name>
    <dbReference type="NCBI Taxonomy" id="13131"/>
    <lineage>
        <taxon>Eukaryota</taxon>
        <taxon>Metazoa</taxon>
        <taxon>Ecdysozoa</taxon>
        <taxon>Arthropoda</taxon>
        <taxon>Hexapoda</taxon>
        <taxon>Insecta</taxon>
        <taxon>Pterygota</taxon>
        <taxon>Neoptera</taxon>
        <taxon>Paraneoptera</taxon>
        <taxon>Hemiptera</taxon>
        <taxon>Sternorrhyncha</taxon>
        <taxon>Aphidomorpha</taxon>
        <taxon>Aphidoidea</taxon>
        <taxon>Aphididae</taxon>
        <taxon>Macrosiphini</taxon>
        <taxon>Macrosiphum</taxon>
    </lineage>
</organism>